<keyword evidence="2" id="KW-0436">Ligase</keyword>
<dbReference type="RefSeq" id="WP_091381980.1">
    <property type="nucleotide sequence ID" value="NZ_FNDV01000001.1"/>
</dbReference>
<proteinExistence type="predicted"/>
<dbReference type="EMBL" id="FNJB01000011">
    <property type="protein sequence ID" value="SDP66900.1"/>
    <property type="molecule type" value="Genomic_DNA"/>
</dbReference>
<dbReference type="STRING" id="504798.SAMN05421871_101304"/>
<reference evidence="3" key="1">
    <citation type="submission" date="2016-10" db="EMBL/GenBank/DDBJ databases">
        <authorList>
            <person name="Varghese N."/>
            <person name="Submissions S."/>
        </authorList>
    </citation>
    <scope>NUCLEOTIDE SEQUENCE [LARGE SCALE GENOMIC DNA]</scope>
    <source>
        <strain evidence="3">IBRC-M 10655</strain>
    </source>
</reference>
<dbReference type="InterPro" id="IPR042099">
    <property type="entry name" value="ANL_N_sf"/>
</dbReference>
<dbReference type="InterPro" id="IPR000873">
    <property type="entry name" value="AMP-dep_synth/lig_dom"/>
</dbReference>
<name>A0A1H0ULG6_9PSEU</name>
<evidence type="ECO:0000313" key="3">
    <source>
        <dbReference type="Proteomes" id="UP000199651"/>
    </source>
</evidence>
<dbReference type="CDD" id="cd04433">
    <property type="entry name" value="AFD_class_I"/>
    <property type="match status" value="1"/>
</dbReference>
<dbReference type="Gene3D" id="3.40.50.12780">
    <property type="entry name" value="N-terminal domain of ligase-like"/>
    <property type="match status" value="1"/>
</dbReference>
<protein>
    <submittedName>
        <fullName evidence="2">Acyl-CoA synthetase (AMP-forming)/AMP-acid ligase II</fullName>
    </submittedName>
</protein>
<dbReference type="Pfam" id="PF00501">
    <property type="entry name" value="AMP-binding"/>
    <property type="match status" value="1"/>
</dbReference>
<keyword evidence="3" id="KW-1185">Reference proteome</keyword>
<evidence type="ECO:0000259" key="1">
    <source>
        <dbReference type="Pfam" id="PF00501"/>
    </source>
</evidence>
<dbReference type="InterPro" id="IPR020845">
    <property type="entry name" value="AMP-binding_CS"/>
</dbReference>
<organism evidence="2 3">
    <name type="scientific">Actinokineospora alba</name>
    <dbReference type="NCBI Taxonomy" id="504798"/>
    <lineage>
        <taxon>Bacteria</taxon>
        <taxon>Bacillati</taxon>
        <taxon>Actinomycetota</taxon>
        <taxon>Actinomycetes</taxon>
        <taxon>Pseudonocardiales</taxon>
        <taxon>Pseudonocardiaceae</taxon>
        <taxon>Actinokineospora</taxon>
    </lineage>
</organism>
<accession>A0A1H0ULG6</accession>
<dbReference type="AlphaFoldDB" id="A0A1H0ULG6"/>
<gene>
    <name evidence="2" type="ORF">SAMN05192558_111277</name>
</gene>
<dbReference type="InterPro" id="IPR050237">
    <property type="entry name" value="ATP-dep_AMP-bd_enzyme"/>
</dbReference>
<dbReference type="GO" id="GO:0016874">
    <property type="term" value="F:ligase activity"/>
    <property type="evidence" value="ECO:0007669"/>
    <property type="project" value="UniProtKB-KW"/>
</dbReference>
<dbReference type="PROSITE" id="PS00455">
    <property type="entry name" value="AMP_BINDING"/>
    <property type="match status" value="1"/>
</dbReference>
<dbReference type="SUPFAM" id="SSF56801">
    <property type="entry name" value="Acetyl-CoA synthetase-like"/>
    <property type="match status" value="1"/>
</dbReference>
<evidence type="ECO:0000313" key="2">
    <source>
        <dbReference type="EMBL" id="SDP66900.1"/>
    </source>
</evidence>
<dbReference type="OrthoDB" id="4495845at2"/>
<feature type="domain" description="AMP-dependent synthetase/ligase" evidence="1">
    <location>
        <begin position="34"/>
        <end position="389"/>
    </location>
</feature>
<dbReference type="PANTHER" id="PTHR43767">
    <property type="entry name" value="LONG-CHAIN-FATTY-ACID--COA LIGASE"/>
    <property type="match status" value="1"/>
</dbReference>
<dbReference type="PANTHER" id="PTHR43767:SF1">
    <property type="entry name" value="NONRIBOSOMAL PEPTIDE SYNTHASE PES1 (EUROFUNG)-RELATED"/>
    <property type="match status" value="1"/>
</dbReference>
<dbReference type="Proteomes" id="UP000199651">
    <property type="component" value="Unassembled WGS sequence"/>
</dbReference>
<sequence length="526" mass="57937">MKPTDLGTLFDDLVDRGVRTIVELSRPLDIAPNHGTQYTVAQLAALVRGAAGWLHAAGVRPGDRVAVVKENHWDYVLLACAAARIGAVPALLSDHVPPPALQLLLKRLDPVLLVTTCAVLDRARDHETDLLGFARRTLTLDGPHPGALDLENLRGKEPPPPVLRDIDEPLVVNHTSGTTGTPKLVIHSTRTLIHGLSATEATRLPVVSSRPTDTVCTSIAFCHGRAIPWTASVLWLAPRKVVIIPDASDAEHTLRAHPPTTLEALPSTFVRWQPLARRPDNPFRNVRLYVSTFDAVHPPTIRTFLDATARRPLWVQVWGQTETGPLTFRFLTRRSVAHREARHPGTRNLGRPAPGRVRLRVVDPRTFRPVPPGRPGLVLARTAVRCLGYVGEQERWQDKVSDGWWNTGDIGVRTRTGAYLLLDREVDVIPGQSCVELEDVIEDRLPAVTECVVLGTPGQLPVPVLVTNGINQGEWNHAVRDLPALADPVVLAWDDVPRTGTGKVRRMELRTLIRRGNDTFGTGRWT</sequence>